<gene>
    <name evidence="1" type="ORF">G9Q97_21950</name>
</gene>
<proteinExistence type="predicted"/>
<organism evidence="1 2">
    <name type="scientific">Cyclobacterium plantarum</name>
    <dbReference type="NCBI Taxonomy" id="2716263"/>
    <lineage>
        <taxon>Bacteria</taxon>
        <taxon>Pseudomonadati</taxon>
        <taxon>Bacteroidota</taxon>
        <taxon>Cytophagia</taxon>
        <taxon>Cytophagales</taxon>
        <taxon>Cyclobacteriaceae</taxon>
        <taxon>Cyclobacterium</taxon>
    </lineage>
</organism>
<protein>
    <submittedName>
        <fullName evidence="1">Peptidase, M16 family protein</fullName>
    </submittedName>
</protein>
<keyword evidence="2" id="KW-1185">Reference proteome</keyword>
<dbReference type="EMBL" id="JAANYN010000013">
    <property type="protein sequence ID" value="NHE59482.1"/>
    <property type="molecule type" value="Genomic_DNA"/>
</dbReference>
<sequence length="238" mass="26727">MVRLVFLLLSGVMLLFVNGKWVKDEAVKPSLGKTPGEVIEAYVQAIGGADKINQIKTLVLVMEATVQGMEVEMSTIRDMEQMRMMQQIVMEGNVVQKTVVKGNEGYMSAMGQVQNLTTDQLETLKTNIFAFPELHYERMGFTMTMGENEEINGEEAYTLLLNNGEGMKSKEFFSVATGLKLKMETDIAGDVEFMDYQEIEGILFPMKINISNPMIPVPLETRVIDIQINQALDDSMFE</sequence>
<dbReference type="RefSeq" id="WP_166150925.1">
    <property type="nucleotide sequence ID" value="NZ_JAANYN010000013.1"/>
</dbReference>
<dbReference type="Proteomes" id="UP000649799">
    <property type="component" value="Unassembled WGS sequence"/>
</dbReference>
<evidence type="ECO:0000313" key="2">
    <source>
        <dbReference type="Proteomes" id="UP000649799"/>
    </source>
</evidence>
<name>A0ABX0HH58_9BACT</name>
<evidence type="ECO:0000313" key="1">
    <source>
        <dbReference type="EMBL" id="NHE59482.1"/>
    </source>
</evidence>
<comment type="caution">
    <text evidence="1">The sequence shown here is derived from an EMBL/GenBank/DDBJ whole genome shotgun (WGS) entry which is preliminary data.</text>
</comment>
<accession>A0ABX0HH58</accession>
<reference evidence="1 2" key="1">
    <citation type="submission" date="2020-03" db="EMBL/GenBank/DDBJ databases">
        <title>Cyclobacterium plantarum sp. nov., a marine bacterium isolated from a coastal-marine wetland.</title>
        <authorList>
            <person name="Sanchez-Porro C."/>
            <person name="Ventosa A."/>
            <person name="Amoozegar M."/>
        </authorList>
    </citation>
    <scope>NUCLEOTIDE SEQUENCE [LARGE SCALE GENOMIC DNA]</scope>
    <source>
        <strain evidence="1 2">GBPx2</strain>
    </source>
</reference>